<reference evidence="2" key="1">
    <citation type="journal article" date="2015" name="Nature">
        <title>Complex archaea that bridge the gap between prokaryotes and eukaryotes.</title>
        <authorList>
            <person name="Spang A."/>
            <person name="Saw J.H."/>
            <person name="Jorgensen S.L."/>
            <person name="Zaremba-Niedzwiedzka K."/>
            <person name="Martijn J."/>
            <person name="Lind A.E."/>
            <person name="van Eijk R."/>
            <person name="Schleper C."/>
            <person name="Guy L."/>
            <person name="Ettema T.J."/>
        </authorList>
    </citation>
    <scope>NUCLEOTIDE SEQUENCE</scope>
</reference>
<feature type="domain" description="DUF362" evidence="1">
    <location>
        <begin position="76"/>
        <end position="147"/>
    </location>
</feature>
<organism evidence="2">
    <name type="scientific">marine sediment metagenome</name>
    <dbReference type="NCBI Taxonomy" id="412755"/>
    <lineage>
        <taxon>unclassified sequences</taxon>
        <taxon>metagenomes</taxon>
        <taxon>ecological metagenomes</taxon>
    </lineage>
</organism>
<feature type="non-terminal residue" evidence="2">
    <location>
        <position position="1"/>
    </location>
</feature>
<dbReference type="Pfam" id="PF04015">
    <property type="entry name" value="DUF362"/>
    <property type="match status" value="1"/>
</dbReference>
<dbReference type="EMBL" id="LAZR01003576">
    <property type="protein sequence ID" value="KKN16842.1"/>
    <property type="molecule type" value="Genomic_DNA"/>
</dbReference>
<evidence type="ECO:0000259" key="1">
    <source>
        <dbReference type="Pfam" id="PF04015"/>
    </source>
</evidence>
<accession>A0A0F9NXP4</accession>
<sequence>GEPPLGDACPELPDKKTIFYRKSIYELSGILQKKIFNYNSENKTLFFNKIINPLYNFLRSIILTKSDFDWWGAWSGNDTLWRTIYDLNKIVFYSDKNGKMKNKQQRKYFSIVDGIICQEGKGPMSGLPKPCGIILGSSDPVALDTIASYIIGYDIDKLKIIKNANKIKKYKLGCNDLTKIKIYSNINNLLDINLNFKLPEGYKNIKRINETSKIE</sequence>
<gene>
    <name evidence="2" type="ORF">LCGC14_0971770</name>
</gene>
<dbReference type="InterPro" id="IPR007160">
    <property type="entry name" value="DUF362"/>
</dbReference>
<comment type="caution">
    <text evidence="2">The sequence shown here is derived from an EMBL/GenBank/DDBJ whole genome shotgun (WGS) entry which is preliminary data.</text>
</comment>
<protein>
    <recommendedName>
        <fullName evidence="1">DUF362 domain-containing protein</fullName>
    </recommendedName>
</protein>
<dbReference type="AlphaFoldDB" id="A0A0F9NXP4"/>
<proteinExistence type="predicted"/>
<name>A0A0F9NXP4_9ZZZZ</name>
<evidence type="ECO:0000313" key="2">
    <source>
        <dbReference type="EMBL" id="KKN16842.1"/>
    </source>
</evidence>